<dbReference type="EMBL" id="CP051298">
    <property type="protein sequence ID" value="QKD45734.1"/>
    <property type="molecule type" value="Genomic_DNA"/>
</dbReference>
<accession>A0A858ZYG3</accession>
<dbReference type="RefSeq" id="WP_168728096.1">
    <property type="nucleotide sequence ID" value="NZ_CP051298.1"/>
</dbReference>
<evidence type="ECO:0000313" key="1">
    <source>
        <dbReference type="EMBL" id="QKD45734.1"/>
    </source>
</evidence>
<evidence type="ECO:0000313" key="2">
    <source>
        <dbReference type="Proteomes" id="UP000500755"/>
    </source>
</evidence>
<gene>
    <name evidence="1" type="ORF">HF896_19870</name>
</gene>
<protein>
    <submittedName>
        <fullName evidence="1">Uncharacterized protein</fullName>
    </submittedName>
</protein>
<dbReference type="Proteomes" id="UP000500755">
    <property type="component" value="Chromosome"/>
</dbReference>
<organism evidence="1 2">
    <name type="scientific">Alicycliphilus denitrificans</name>
    <dbReference type="NCBI Taxonomy" id="179636"/>
    <lineage>
        <taxon>Bacteria</taxon>
        <taxon>Pseudomonadati</taxon>
        <taxon>Pseudomonadota</taxon>
        <taxon>Betaproteobacteria</taxon>
        <taxon>Burkholderiales</taxon>
        <taxon>Comamonadaceae</taxon>
        <taxon>Alicycliphilus</taxon>
    </lineage>
</organism>
<proteinExistence type="predicted"/>
<reference evidence="1 2" key="1">
    <citation type="submission" date="2020-05" db="EMBL/GenBank/DDBJ databases">
        <title>Complete genome sequence of Alicycliphilus denitrificans DP3.</title>
        <authorList>
            <person name="Chen X."/>
        </authorList>
    </citation>
    <scope>NUCLEOTIDE SEQUENCE [LARGE SCALE GENOMIC DNA]</scope>
    <source>
        <strain evidence="1 2">DP3</strain>
    </source>
</reference>
<dbReference type="AlphaFoldDB" id="A0A858ZYG3"/>
<name>A0A858ZYG3_9BURK</name>
<sequence>MSREKIRRSPLKHSLFIPDTSRRMHFLHPRNLGSSIQQFEALQSWLASSGVQDLRPASLTLACLIAFDGIASDNELQAAYAACLQASRFETAIRLDWKTGSRLDARSLSVWTTLALARVREWVPYDFAREHLVDVLSARVLTSSLASPPSTIWEHLLTIAVGWLQIHLPAVLYGHIVSRQ</sequence>